<evidence type="ECO:0000256" key="8">
    <source>
        <dbReference type="PIRSR" id="PIRSR600175-2"/>
    </source>
</evidence>
<dbReference type="SUPFAM" id="SSF161070">
    <property type="entry name" value="SNF-like"/>
    <property type="match status" value="1"/>
</dbReference>
<sequence>MPISSSIESSSAKLSENESASQSLMGNKGRGNWGSQMEFLLATIGLTVGLGNVWRFPALAYNNGGSAFLFPYFICAVFFGLPSLYLEMLVGQYMNCGPSMLFRHYLPALQGLGWSMTLISLTVSIYYCVIIAWGFLYLYSAATGQMPKWGSCYNSWNDIYCTDEELMKECARKDPYHPIAFNGSCIAMVFKEMKTPFDQYFTNVVTKRSDGIDQIGDINWPTLTALAVMWTTVILILVKGYEYMGKVAYVTSTVPYVIIVVLFVRGITLEGASEGVYYYLGKPDFNRLLNHETWSAALVQICFSLNVGYGGIIVLASYNAQYNNCYRDAWLVIWGVLIMSVFGGVAVFATLGYLSHQLRKPIDEVVSSGLSLAFVAYPEAMSKMPYPSVWASCFFAMLFCLGISSEVAFAETICTNIYDQWPYTRKFKWFVSLCTCVILFACGVIMTTESGFFWFTVFDSYCASTSACVVIVAEVLVFIYVYGFSNIRQDAREMFGEPRDDPLSRLFEPAAPLWAFCWKFVTPAMGLIIMVFTVMRDELTVEHRSKTYTFPGWALGFGWFLSLVPLVPIPIYFVANVIEWKRHGRPLKTLFTIQPSLVSYKRIHGLADYGILPKDYESSRSSTISSSISSTSSSSIRSDRKTVESAESDR</sequence>
<keyword evidence="8" id="KW-1015">Disulfide bond</keyword>
<evidence type="ECO:0000256" key="3">
    <source>
        <dbReference type="ARBA" id="ARBA00022692"/>
    </source>
</evidence>
<evidence type="ECO:0000256" key="1">
    <source>
        <dbReference type="ARBA" id="ARBA00004141"/>
    </source>
</evidence>
<protein>
    <submittedName>
        <fullName evidence="12">Sodium-and chloride-dependent GABA transporter 2</fullName>
    </submittedName>
</protein>
<organism evidence="11 12">
    <name type="scientific">Haemonchus contortus</name>
    <name type="common">Barber pole worm</name>
    <dbReference type="NCBI Taxonomy" id="6289"/>
    <lineage>
        <taxon>Eukaryota</taxon>
        <taxon>Metazoa</taxon>
        <taxon>Ecdysozoa</taxon>
        <taxon>Nematoda</taxon>
        <taxon>Chromadorea</taxon>
        <taxon>Rhabditida</taxon>
        <taxon>Rhabditina</taxon>
        <taxon>Rhabditomorpha</taxon>
        <taxon>Strongyloidea</taxon>
        <taxon>Trichostrongylidae</taxon>
        <taxon>Haemonchus</taxon>
    </lineage>
</organism>
<evidence type="ECO:0000313" key="11">
    <source>
        <dbReference type="Proteomes" id="UP000025227"/>
    </source>
</evidence>
<keyword evidence="4" id="KW-0769">Symport</keyword>
<keyword evidence="5 10" id="KW-1133">Transmembrane helix</keyword>
<proteinExistence type="predicted"/>
<evidence type="ECO:0000256" key="2">
    <source>
        <dbReference type="ARBA" id="ARBA00022448"/>
    </source>
</evidence>
<feature type="transmembrane region" description="Helical" evidence="10">
    <location>
        <begin position="429"/>
        <end position="446"/>
    </location>
</feature>
<evidence type="ECO:0000256" key="10">
    <source>
        <dbReference type="SAM" id="Phobius"/>
    </source>
</evidence>
<dbReference type="PRINTS" id="PR00176">
    <property type="entry name" value="NANEUSMPORT"/>
</dbReference>
<keyword evidence="7" id="KW-0479">Metal-binding</keyword>
<feature type="transmembrane region" description="Helical" evidence="10">
    <location>
        <begin position="330"/>
        <end position="354"/>
    </location>
</feature>
<dbReference type="InterPro" id="IPR000175">
    <property type="entry name" value="Na/ntran_symport"/>
</dbReference>
<dbReference type="OrthoDB" id="6581954at2759"/>
<evidence type="ECO:0000313" key="12">
    <source>
        <dbReference type="WBParaSite" id="HCON_00030630-00001"/>
    </source>
</evidence>
<feature type="compositionally biased region" description="Low complexity" evidence="9">
    <location>
        <begin position="619"/>
        <end position="636"/>
    </location>
</feature>
<evidence type="ECO:0000256" key="7">
    <source>
        <dbReference type="PIRSR" id="PIRSR600175-1"/>
    </source>
</evidence>
<dbReference type="GO" id="GO:0005332">
    <property type="term" value="F:gamma-aminobutyric acid:sodium:chloride symporter activity"/>
    <property type="evidence" value="ECO:0007669"/>
    <property type="project" value="TreeGrafter"/>
</dbReference>
<feature type="disulfide bond" evidence="8">
    <location>
        <begin position="152"/>
        <end position="161"/>
    </location>
</feature>
<dbReference type="PANTHER" id="PTHR11616">
    <property type="entry name" value="SODIUM/CHLORIDE DEPENDENT TRANSPORTER"/>
    <property type="match status" value="1"/>
</dbReference>
<dbReference type="AlphaFoldDB" id="A0A7I4Y130"/>
<keyword evidence="6 10" id="KW-0472">Membrane</keyword>
<keyword evidence="11" id="KW-1185">Reference proteome</keyword>
<keyword evidence="3 10" id="KW-0812">Transmembrane</keyword>
<dbReference type="InterPro" id="IPR037272">
    <property type="entry name" value="SNS_sf"/>
</dbReference>
<evidence type="ECO:0000256" key="6">
    <source>
        <dbReference type="ARBA" id="ARBA00023136"/>
    </source>
</evidence>
<feature type="transmembrane region" description="Helical" evidence="10">
    <location>
        <begin position="452"/>
        <end position="482"/>
    </location>
</feature>
<feature type="transmembrane region" description="Helical" evidence="10">
    <location>
        <begin position="555"/>
        <end position="578"/>
    </location>
</feature>
<comment type="subcellular location">
    <subcellularLocation>
        <location evidence="1">Membrane</location>
        <topology evidence="1">Multi-pass membrane protein</topology>
    </subcellularLocation>
</comment>
<feature type="binding site" evidence="7">
    <location>
        <position position="405"/>
    </location>
    <ligand>
        <name>Na(+)</name>
        <dbReference type="ChEBI" id="CHEBI:29101"/>
        <label>1</label>
    </ligand>
</feature>
<name>A0A7I4Y130_HAECO</name>
<feature type="transmembrane region" description="Helical" evidence="10">
    <location>
        <begin position="69"/>
        <end position="90"/>
    </location>
</feature>
<dbReference type="Pfam" id="PF00209">
    <property type="entry name" value="SNF"/>
    <property type="match status" value="1"/>
</dbReference>
<feature type="transmembrane region" description="Helical" evidence="10">
    <location>
        <begin position="247"/>
        <end position="267"/>
    </location>
</feature>
<feature type="binding site" evidence="7">
    <location>
        <position position="48"/>
    </location>
    <ligand>
        <name>Na(+)</name>
        <dbReference type="ChEBI" id="CHEBI:29101"/>
        <label>1</label>
    </ligand>
</feature>
<accession>A0A7I4Y130</accession>
<dbReference type="NCBIfam" id="NF037979">
    <property type="entry name" value="Na_transp"/>
    <property type="match status" value="1"/>
</dbReference>
<evidence type="ECO:0000256" key="9">
    <source>
        <dbReference type="SAM" id="MobiDB-lite"/>
    </source>
</evidence>
<feature type="transmembrane region" description="Helical" evidence="10">
    <location>
        <begin position="218"/>
        <end position="238"/>
    </location>
</feature>
<dbReference type="PROSITE" id="PS50267">
    <property type="entry name" value="NA_NEUROTRAN_SYMP_3"/>
    <property type="match status" value="1"/>
</dbReference>
<evidence type="ECO:0000256" key="5">
    <source>
        <dbReference type="ARBA" id="ARBA00022989"/>
    </source>
</evidence>
<feature type="binding site" evidence="7">
    <location>
        <position position="401"/>
    </location>
    <ligand>
        <name>Na(+)</name>
        <dbReference type="ChEBI" id="CHEBI:29101"/>
        <label>1</label>
    </ligand>
</feature>
<feature type="binding site" evidence="7">
    <location>
        <position position="45"/>
    </location>
    <ligand>
        <name>Na(+)</name>
        <dbReference type="ChEBI" id="CHEBI:29101"/>
        <label>1</label>
    </ligand>
</feature>
<feature type="binding site" evidence="7">
    <location>
        <position position="52"/>
    </location>
    <ligand>
        <name>Na(+)</name>
        <dbReference type="ChEBI" id="CHEBI:29101"/>
        <label>1</label>
    </ligand>
</feature>
<feature type="region of interest" description="Disordered" evidence="9">
    <location>
        <begin position="616"/>
        <end position="650"/>
    </location>
</feature>
<evidence type="ECO:0000256" key="4">
    <source>
        <dbReference type="ARBA" id="ARBA00022847"/>
    </source>
</evidence>
<dbReference type="OMA" id="FIMFDEY"/>
<dbReference type="GO" id="GO:0043005">
    <property type="term" value="C:neuron projection"/>
    <property type="evidence" value="ECO:0007669"/>
    <property type="project" value="TreeGrafter"/>
</dbReference>
<feature type="binding site" evidence="7">
    <location>
        <position position="304"/>
    </location>
    <ligand>
        <name>Na(+)</name>
        <dbReference type="ChEBI" id="CHEBI:29101"/>
        <label>1</label>
    </ligand>
</feature>
<feature type="compositionally biased region" description="Basic and acidic residues" evidence="9">
    <location>
        <begin position="637"/>
        <end position="650"/>
    </location>
</feature>
<reference evidence="12" key="1">
    <citation type="submission" date="2020-12" db="UniProtKB">
        <authorList>
            <consortium name="WormBaseParasite"/>
        </authorList>
    </citation>
    <scope>IDENTIFICATION</scope>
    <source>
        <strain evidence="12">MHco3</strain>
    </source>
</reference>
<feature type="transmembrane region" description="Helical" evidence="10">
    <location>
        <begin position="39"/>
        <end position="57"/>
    </location>
</feature>
<dbReference type="WBParaSite" id="HCON_00030630-00001">
    <property type="protein sequence ID" value="HCON_00030630-00001"/>
    <property type="gene ID" value="HCON_00030630"/>
</dbReference>
<feature type="transmembrane region" description="Helical" evidence="10">
    <location>
        <begin position="513"/>
        <end position="535"/>
    </location>
</feature>
<keyword evidence="7" id="KW-0915">Sodium</keyword>
<feature type="transmembrane region" description="Helical" evidence="10">
    <location>
        <begin position="389"/>
        <end position="409"/>
    </location>
</feature>
<dbReference type="Proteomes" id="UP000025227">
    <property type="component" value="Unplaced"/>
</dbReference>
<feature type="transmembrane region" description="Helical" evidence="10">
    <location>
        <begin position="294"/>
        <end position="318"/>
    </location>
</feature>
<dbReference type="GO" id="GO:0005886">
    <property type="term" value="C:plasma membrane"/>
    <property type="evidence" value="ECO:0007669"/>
    <property type="project" value="TreeGrafter"/>
</dbReference>
<keyword evidence="2" id="KW-0813">Transport</keyword>
<feature type="transmembrane region" description="Helical" evidence="10">
    <location>
        <begin position="111"/>
        <end position="139"/>
    </location>
</feature>
<dbReference type="PANTHER" id="PTHR11616:SF326">
    <property type="entry name" value="SODIUM-DEPENDENT TRANSPORTER SNF-5"/>
    <property type="match status" value="1"/>
</dbReference>
<dbReference type="GO" id="GO:0046872">
    <property type="term" value="F:metal ion binding"/>
    <property type="evidence" value="ECO:0007669"/>
    <property type="project" value="UniProtKB-KW"/>
</dbReference>